<evidence type="ECO:0000313" key="3">
    <source>
        <dbReference type="Proteomes" id="UP000188354"/>
    </source>
</evidence>
<dbReference type="Proteomes" id="UP000188354">
    <property type="component" value="Chromosome LG07"/>
</dbReference>
<reference evidence="2 3" key="1">
    <citation type="journal article" date="2017" name="Plant Biotechnol. J.">
        <title>A comprehensive draft genome sequence for lupin (Lupinus angustifolius), an emerging health food: insights into plant-microbe interactions and legume evolution.</title>
        <authorList>
            <person name="Hane J.K."/>
            <person name="Ming Y."/>
            <person name="Kamphuis L.G."/>
            <person name="Nelson M.N."/>
            <person name="Garg G."/>
            <person name="Atkins C.A."/>
            <person name="Bayer P.E."/>
            <person name="Bravo A."/>
            <person name="Bringans S."/>
            <person name="Cannon S."/>
            <person name="Edwards D."/>
            <person name="Foley R."/>
            <person name="Gao L.L."/>
            <person name="Harrison M.J."/>
            <person name="Huang W."/>
            <person name="Hurgobin B."/>
            <person name="Li S."/>
            <person name="Liu C.W."/>
            <person name="McGrath A."/>
            <person name="Morahan G."/>
            <person name="Murray J."/>
            <person name="Weller J."/>
            <person name="Jian J."/>
            <person name="Singh K.B."/>
        </authorList>
    </citation>
    <scope>NUCLEOTIDE SEQUENCE [LARGE SCALE GENOMIC DNA]</scope>
    <source>
        <strain evidence="3">cv. Tanjil</strain>
        <tissue evidence="2">Whole plant</tissue>
    </source>
</reference>
<dbReference type="AlphaFoldDB" id="A0A1J7H5F5"/>
<proteinExistence type="predicted"/>
<name>A0A1J7H5F5_LUPAN</name>
<keyword evidence="1" id="KW-0812">Transmembrane</keyword>
<organism evidence="2 3">
    <name type="scientific">Lupinus angustifolius</name>
    <name type="common">Narrow-leaved blue lupine</name>
    <dbReference type="NCBI Taxonomy" id="3871"/>
    <lineage>
        <taxon>Eukaryota</taxon>
        <taxon>Viridiplantae</taxon>
        <taxon>Streptophyta</taxon>
        <taxon>Embryophyta</taxon>
        <taxon>Tracheophyta</taxon>
        <taxon>Spermatophyta</taxon>
        <taxon>Magnoliopsida</taxon>
        <taxon>eudicotyledons</taxon>
        <taxon>Gunneridae</taxon>
        <taxon>Pentapetalae</taxon>
        <taxon>rosids</taxon>
        <taxon>fabids</taxon>
        <taxon>Fabales</taxon>
        <taxon>Fabaceae</taxon>
        <taxon>Papilionoideae</taxon>
        <taxon>50 kb inversion clade</taxon>
        <taxon>genistoids sensu lato</taxon>
        <taxon>core genistoids</taxon>
        <taxon>Genisteae</taxon>
        <taxon>Lupinus</taxon>
    </lineage>
</organism>
<gene>
    <name evidence="2" type="ORF">TanjilG_32692</name>
</gene>
<keyword evidence="1" id="KW-1133">Transmembrane helix</keyword>
<evidence type="ECO:0000313" key="2">
    <source>
        <dbReference type="EMBL" id="OIW07836.1"/>
    </source>
</evidence>
<protein>
    <submittedName>
        <fullName evidence="2">Uncharacterized protein</fullName>
    </submittedName>
</protein>
<dbReference type="EMBL" id="CM007367">
    <property type="protein sequence ID" value="OIW07836.1"/>
    <property type="molecule type" value="Genomic_DNA"/>
</dbReference>
<dbReference type="Gramene" id="OIW07836">
    <property type="protein sequence ID" value="OIW07836"/>
    <property type="gene ID" value="TanjilG_32692"/>
</dbReference>
<sequence>MEEVHDAMVSDPALSSPPLPPVTLFYYSQERQFLVTVLNFLYAFNSIFYGPGMIVMMGLKKKDEVL</sequence>
<feature type="transmembrane region" description="Helical" evidence="1">
    <location>
        <begin position="33"/>
        <end position="59"/>
    </location>
</feature>
<evidence type="ECO:0000256" key="1">
    <source>
        <dbReference type="SAM" id="Phobius"/>
    </source>
</evidence>
<accession>A0A1J7H5F5</accession>
<keyword evidence="1" id="KW-0472">Membrane</keyword>
<keyword evidence="3" id="KW-1185">Reference proteome</keyword>